<evidence type="ECO:0000259" key="6">
    <source>
        <dbReference type="PROSITE" id="PS50943"/>
    </source>
</evidence>
<name>A0A6G3SMZ8_STRAQ</name>
<proteinExistence type="predicted"/>
<dbReference type="Pfam" id="PF00356">
    <property type="entry name" value="LacI"/>
    <property type="match status" value="1"/>
</dbReference>
<sequence>MTDDQRSAGAPTLEDVARAAGVSRATVSRVVNGVRNVDPAIQEAVRQAVSVTGYTPNRAARSLVTRRADAIALVVSGAGVEPEAAHGDSGTGASGEEDGGSGGSGSFTARVFADPFFGRVVTGVVDYLRPRGMHPVLMFAETSRAREEVVAYLRQGSADGALVVSTHAEDPLPALIADAGLAAVLFARPARPVPISYVDLAHRDGARLAAEHLLGRGCRRIATISGRLDVPAGEARLTGFRDTMARHGHPYIPVAEGQFTQESGESAMERLLAEHPDLDGVFAANDLMALGACHVLRERGRSIPGDVAVVGFDDSSAALACRPPLTTVRQPVEGMAAEMTRLLLDRLARPDGPVTSVIFEPELVVRGSA</sequence>
<dbReference type="PANTHER" id="PTHR30146">
    <property type="entry name" value="LACI-RELATED TRANSCRIPTIONAL REPRESSOR"/>
    <property type="match status" value="1"/>
</dbReference>
<evidence type="ECO:0000259" key="5">
    <source>
        <dbReference type="PROSITE" id="PS50932"/>
    </source>
</evidence>
<protein>
    <submittedName>
        <fullName evidence="7">LacI family transcriptional regulator</fullName>
    </submittedName>
</protein>
<evidence type="ECO:0000256" key="4">
    <source>
        <dbReference type="SAM" id="MobiDB-lite"/>
    </source>
</evidence>
<dbReference type="InterPro" id="IPR046335">
    <property type="entry name" value="LacI/GalR-like_sensor"/>
</dbReference>
<dbReference type="EMBL" id="JAAGMK010000159">
    <property type="protein sequence ID" value="NEB83798.1"/>
    <property type="molecule type" value="Genomic_DNA"/>
</dbReference>
<dbReference type="AlphaFoldDB" id="A0A6G3SMZ8"/>
<dbReference type="SUPFAM" id="SSF47413">
    <property type="entry name" value="lambda repressor-like DNA-binding domains"/>
    <property type="match status" value="1"/>
</dbReference>
<feature type="domain" description="HTH cro/C1-type" evidence="6">
    <location>
        <begin position="12"/>
        <end position="38"/>
    </location>
</feature>
<dbReference type="CDD" id="cd06267">
    <property type="entry name" value="PBP1_LacI_sugar_binding-like"/>
    <property type="match status" value="1"/>
</dbReference>
<feature type="region of interest" description="Disordered" evidence="4">
    <location>
        <begin position="81"/>
        <end position="104"/>
    </location>
</feature>
<organism evidence="7">
    <name type="scientific">Streptomyces anulatus</name>
    <name type="common">Streptomyces chrysomallus</name>
    <dbReference type="NCBI Taxonomy" id="1892"/>
    <lineage>
        <taxon>Bacteria</taxon>
        <taxon>Bacillati</taxon>
        <taxon>Actinomycetota</taxon>
        <taxon>Actinomycetes</taxon>
        <taxon>Kitasatosporales</taxon>
        <taxon>Streptomycetaceae</taxon>
        <taxon>Streptomyces</taxon>
    </lineage>
</organism>
<dbReference type="InterPro" id="IPR001387">
    <property type="entry name" value="Cro/C1-type_HTH"/>
</dbReference>
<dbReference type="CDD" id="cd01392">
    <property type="entry name" value="HTH_LacI"/>
    <property type="match status" value="1"/>
</dbReference>
<dbReference type="Pfam" id="PF13377">
    <property type="entry name" value="Peripla_BP_3"/>
    <property type="match status" value="1"/>
</dbReference>
<dbReference type="InterPro" id="IPR010982">
    <property type="entry name" value="Lambda_DNA-bd_dom_sf"/>
</dbReference>
<comment type="caution">
    <text evidence="7">The sequence shown here is derived from an EMBL/GenBank/DDBJ whole genome shotgun (WGS) entry which is preliminary data.</text>
</comment>
<evidence type="ECO:0000256" key="1">
    <source>
        <dbReference type="ARBA" id="ARBA00023015"/>
    </source>
</evidence>
<keyword evidence="3" id="KW-0804">Transcription</keyword>
<evidence type="ECO:0000313" key="7">
    <source>
        <dbReference type="EMBL" id="NEB83798.1"/>
    </source>
</evidence>
<dbReference type="InterPro" id="IPR000843">
    <property type="entry name" value="HTH_LacI"/>
</dbReference>
<reference evidence="7" key="1">
    <citation type="submission" date="2020-01" db="EMBL/GenBank/DDBJ databases">
        <title>Insect and environment-associated Actinomycetes.</title>
        <authorList>
            <person name="Currrie C."/>
            <person name="Chevrette M."/>
            <person name="Carlson C."/>
            <person name="Stubbendieck R."/>
            <person name="Wendt-Pienkowski E."/>
        </authorList>
    </citation>
    <scope>NUCLEOTIDE SEQUENCE</scope>
    <source>
        <strain evidence="7">SID505</strain>
    </source>
</reference>
<dbReference type="Gene3D" id="1.10.260.40">
    <property type="entry name" value="lambda repressor-like DNA-binding domains"/>
    <property type="match status" value="1"/>
</dbReference>
<keyword evidence="2" id="KW-0238">DNA-binding</keyword>
<dbReference type="RefSeq" id="WP_164256831.1">
    <property type="nucleotide sequence ID" value="NZ_JAAGMK010000159.1"/>
</dbReference>
<evidence type="ECO:0000256" key="3">
    <source>
        <dbReference type="ARBA" id="ARBA00023163"/>
    </source>
</evidence>
<dbReference type="PANTHER" id="PTHR30146:SF109">
    <property type="entry name" value="HTH-TYPE TRANSCRIPTIONAL REGULATOR GALS"/>
    <property type="match status" value="1"/>
</dbReference>
<dbReference type="Gene3D" id="3.40.50.2300">
    <property type="match status" value="2"/>
</dbReference>
<gene>
    <name evidence="7" type="ORF">G3I43_06335</name>
</gene>
<dbReference type="PROSITE" id="PS50943">
    <property type="entry name" value="HTH_CROC1"/>
    <property type="match status" value="1"/>
</dbReference>
<keyword evidence="1" id="KW-0805">Transcription regulation</keyword>
<evidence type="ECO:0000256" key="2">
    <source>
        <dbReference type="ARBA" id="ARBA00023125"/>
    </source>
</evidence>
<dbReference type="PROSITE" id="PS00356">
    <property type="entry name" value="HTH_LACI_1"/>
    <property type="match status" value="1"/>
</dbReference>
<dbReference type="PROSITE" id="PS50932">
    <property type="entry name" value="HTH_LACI_2"/>
    <property type="match status" value="1"/>
</dbReference>
<dbReference type="SMART" id="SM00354">
    <property type="entry name" value="HTH_LACI"/>
    <property type="match status" value="1"/>
</dbReference>
<feature type="domain" description="HTH lacI-type" evidence="5">
    <location>
        <begin position="11"/>
        <end position="65"/>
    </location>
</feature>
<dbReference type="PRINTS" id="PR00036">
    <property type="entry name" value="HTHLACI"/>
</dbReference>
<accession>A0A6G3SMZ8</accession>
<dbReference type="SUPFAM" id="SSF53822">
    <property type="entry name" value="Periplasmic binding protein-like I"/>
    <property type="match status" value="1"/>
</dbReference>
<dbReference type="InterPro" id="IPR028082">
    <property type="entry name" value="Peripla_BP_I"/>
</dbReference>
<dbReference type="GO" id="GO:0003700">
    <property type="term" value="F:DNA-binding transcription factor activity"/>
    <property type="evidence" value="ECO:0007669"/>
    <property type="project" value="TreeGrafter"/>
</dbReference>
<dbReference type="GO" id="GO:0000976">
    <property type="term" value="F:transcription cis-regulatory region binding"/>
    <property type="evidence" value="ECO:0007669"/>
    <property type="project" value="TreeGrafter"/>
</dbReference>